<dbReference type="PANTHER" id="PTHR31308:SF5">
    <property type="entry name" value="ERGOSTERYL-BETA-GLUCOSIDASE"/>
    <property type="match status" value="1"/>
</dbReference>
<evidence type="ECO:0000313" key="3">
    <source>
        <dbReference type="Proteomes" id="UP001299012"/>
    </source>
</evidence>
<feature type="non-terminal residue" evidence="2">
    <location>
        <position position="208"/>
    </location>
</feature>
<sequence length="208" mass="22535">MTNIRVRLLAVLVVLSGSLTVAGVPPATAATPPDSLWFDGAPLTVRDGRFTDGRGREIVLRGYNVSGETKLEENGGLPFASAADARRSATALRALGGGNAVRFLLSWAHAEPVRGQVDTAYLAAATEQIRAFLDAGIRVYPDFHQDLHSRYLFHADSWYTGDGAPKWAVEAGSYPKESCGLCLFWGHKVVYPYMSREPPVISSIRDSV</sequence>
<proteinExistence type="predicted"/>
<dbReference type="Gene3D" id="3.20.20.80">
    <property type="entry name" value="Glycosidases"/>
    <property type="match status" value="1"/>
</dbReference>
<dbReference type="InterPro" id="IPR017853">
    <property type="entry name" value="GH"/>
</dbReference>
<feature type="chain" id="PRO_5045051996" evidence="1">
    <location>
        <begin position="30"/>
        <end position="208"/>
    </location>
</feature>
<comment type="caution">
    <text evidence="2">The sequence shown here is derived from an EMBL/GenBank/DDBJ whole genome shotgun (WGS) entry which is preliminary data.</text>
</comment>
<name>A0ABS9JPA9_9ACTN</name>
<keyword evidence="3" id="KW-1185">Reference proteome</keyword>
<dbReference type="SUPFAM" id="SSF51445">
    <property type="entry name" value="(Trans)glycosidases"/>
    <property type="match status" value="1"/>
</dbReference>
<dbReference type="PANTHER" id="PTHR31308">
    <property type="match status" value="1"/>
</dbReference>
<dbReference type="InterPro" id="IPR052066">
    <property type="entry name" value="Glycosphingolipid_Hydrolases"/>
</dbReference>
<organism evidence="2 3">
    <name type="scientific">Streptomyces tricolor</name>
    <dbReference type="NCBI Taxonomy" id="68277"/>
    <lineage>
        <taxon>Bacteria</taxon>
        <taxon>Bacillati</taxon>
        <taxon>Actinomycetota</taxon>
        <taxon>Actinomycetes</taxon>
        <taxon>Kitasatosporales</taxon>
        <taxon>Streptomycetaceae</taxon>
        <taxon>Streptomyces</taxon>
        <taxon>Streptomyces violaceoruber group</taxon>
    </lineage>
</organism>
<gene>
    <name evidence="2" type="ORF">L0F81_29650</name>
</gene>
<evidence type="ECO:0000313" key="2">
    <source>
        <dbReference type="EMBL" id="MCG0067388.1"/>
    </source>
</evidence>
<keyword evidence="1" id="KW-0732">Signal</keyword>
<reference evidence="2 3" key="1">
    <citation type="submission" date="2022-01" db="EMBL/GenBank/DDBJ databases">
        <title>Draft Genome Sequences of Seven Type Strains of the Genus Streptomyces.</title>
        <authorList>
            <person name="Aziz S."/>
            <person name="Coretto E."/>
            <person name="Chronakova A."/>
            <person name="Sproer C."/>
            <person name="Huber K."/>
            <person name="Nouioui I."/>
            <person name="Gross H."/>
        </authorList>
    </citation>
    <scope>NUCLEOTIDE SEQUENCE [LARGE SCALE GENOMIC DNA]</scope>
    <source>
        <strain evidence="2 3">DSM 41685</strain>
    </source>
</reference>
<protein>
    <submittedName>
        <fullName evidence="2">Endoglycosylceramidase</fullName>
    </submittedName>
</protein>
<feature type="signal peptide" evidence="1">
    <location>
        <begin position="1"/>
        <end position="29"/>
    </location>
</feature>
<dbReference type="Proteomes" id="UP001299012">
    <property type="component" value="Unassembled WGS sequence"/>
</dbReference>
<dbReference type="EMBL" id="JAKKZF010000151">
    <property type="protein sequence ID" value="MCG0067388.1"/>
    <property type="molecule type" value="Genomic_DNA"/>
</dbReference>
<evidence type="ECO:0000256" key="1">
    <source>
        <dbReference type="SAM" id="SignalP"/>
    </source>
</evidence>
<accession>A0ABS9JPA9</accession>